<accession>A0A317WWG2</accession>
<dbReference type="RefSeq" id="XP_025468563.1">
    <property type="nucleotide sequence ID" value="XM_025615660.1"/>
</dbReference>
<sequence>MKLQHLYEQIFQTNPQSAALWKRQTHRLANSAESSQAPNVTFGIYNAQRRHAIPPSLADDLLASEPFRLLLIEPLTPADVTTRRNRLIRIFERAIQAMTRCEMSTGGHLDFQCLPQLGKSYHCGTDHMRFHVYNCHLGESIWEGRRILLVTQPGVIYTALM</sequence>
<keyword evidence="2" id="KW-1185">Reference proteome</keyword>
<protein>
    <submittedName>
        <fullName evidence="1">Uncharacterized protein</fullName>
    </submittedName>
</protein>
<reference evidence="1 2" key="1">
    <citation type="submission" date="2016-12" db="EMBL/GenBank/DDBJ databases">
        <title>The genomes of Aspergillus section Nigri reveals drivers in fungal speciation.</title>
        <authorList>
            <consortium name="DOE Joint Genome Institute"/>
            <person name="Vesth T.C."/>
            <person name="Nybo J."/>
            <person name="Theobald S."/>
            <person name="Brandl J."/>
            <person name="Frisvad J.C."/>
            <person name="Nielsen K.F."/>
            <person name="Lyhne E.K."/>
            <person name="Kogle M.E."/>
            <person name="Kuo A."/>
            <person name="Riley R."/>
            <person name="Clum A."/>
            <person name="Nolan M."/>
            <person name="Lipzen A."/>
            <person name="Salamov A."/>
            <person name="Henrissat B."/>
            <person name="Wiebenga A."/>
            <person name="De Vries R.P."/>
            <person name="Grigoriev I.V."/>
            <person name="Mortensen U.H."/>
            <person name="Andersen M.R."/>
            <person name="Baker S.E."/>
        </authorList>
    </citation>
    <scope>NUCLEOTIDE SEQUENCE [LARGE SCALE GENOMIC DNA]</scope>
    <source>
        <strain evidence="1 2">CBS 115572</strain>
    </source>
</reference>
<name>A0A317WWG2_9EURO</name>
<evidence type="ECO:0000313" key="1">
    <source>
        <dbReference type="EMBL" id="PWY89652.1"/>
    </source>
</evidence>
<dbReference type="GeneID" id="37117803"/>
<comment type="caution">
    <text evidence="1">The sequence shown here is derived from an EMBL/GenBank/DDBJ whole genome shotgun (WGS) entry which is preliminary data.</text>
</comment>
<dbReference type="OrthoDB" id="4156714at2759"/>
<gene>
    <name evidence="1" type="ORF">BO94DRAFT_584896</name>
</gene>
<organism evidence="1 2">
    <name type="scientific">Aspergillus sclerotioniger CBS 115572</name>
    <dbReference type="NCBI Taxonomy" id="1450535"/>
    <lineage>
        <taxon>Eukaryota</taxon>
        <taxon>Fungi</taxon>
        <taxon>Dikarya</taxon>
        <taxon>Ascomycota</taxon>
        <taxon>Pezizomycotina</taxon>
        <taxon>Eurotiomycetes</taxon>
        <taxon>Eurotiomycetidae</taxon>
        <taxon>Eurotiales</taxon>
        <taxon>Aspergillaceae</taxon>
        <taxon>Aspergillus</taxon>
        <taxon>Aspergillus subgen. Circumdati</taxon>
    </lineage>
</organism>
<proteinExistence type="predicted"/>
<dbReference type="EMBL" id="MSFK01000011">
    <property type="protein sequence ID" value="PWY89652.1"/>
    <property type="molecule type" value="Genomic_DNA"/>
</dbReference>
<evidence type="ECO:0000313" key="2">
    <source>
        <dbReference type="Proteomes" id="UP000246702"/>
    </source>
</evidence>
<dbReference type="AlphaFoldDB" id="A0A317WWG2"/>
<dbReference type="Proteomes" id="UP000246702">
    <property type="component" value="Unassembled WGS sequence"/>
</dbReference>